<dbReference type="Proteomes" id="UP000289792">
    <property type="component" value="Unassembled WGS sequence"/>
</dbReference>
<organism evidence="3 4">
    <name type="scientific">Gelidibacter gilvus</name>
    <dbReference type="NCBI Taxonomy" id="59602"/>
    <lineage>
        <taxon>Bacteria</taxon>
        <taxon>Pseudomonadati</taxon>
        <taxon>Bacteroidota</taxon>
        <taxon>Flavobacteriia</taxon>
        <taxon>Flavobacteriales</taxon>
        <taxon>Flavobacteriaceae</taxon>
        <taxon>Gelidibacter</taxon>
    </lineage>
</organism>
<keyword evidence="1" id="KW-0732">Signal</keyword>
<reference evidence="3 4" key="1">
    <citation type="submission" date="2019-01" db="EMBL/GenBank/DDBJ databases">
        <title>Genome sequence of the Antarctic species Gelidibacter gilvus ACAM 158(T).</title>
        <authorList>
            <person name="Bowman J.P."/>
        </authorList>
    </citation>
    <scope>NUCLEOTIDE SEQUENCE [LARGE SCALE GENOMIC DNA]</scope>
    <source>
        <strain evidence="3 4">IC158</strain>
    </source>
</reference>
<evidence type="ECO:0000256" key="1">
    <source>
        <dbReference type="SAM" id="SignalP"/>
    </source>
</evidence>
<dbReference type="SUPFAM" id="SSF56925">
    <property type="entry name" value="OMPA-like"/>
    <property type="match status" value="1"/>
</dbReference>
<dbReference type="InterPro" id="IPR011250">
    <property type="entry name" value="OMP/PagP_B-barrel"/>
</dbReference>
<sequence length="175" mass="19761">MKKLFTLLLIVGITTVSFSQDINYGVHFATNVSNMDYEVDGIRANPHRNGFVFGAFVDFGLTETLAVMTELQYSPEGANLQYYKTDYLNLPVILNYNIFGGFKVGVGPQLGLKIHKHQDGFKNLVFSGVGFTEYMITDEIGIDFRYIYGISNVFDEELNLKATQGVMQFGFTYRL</sequence>
<proteinExistence type="predicted"/>
<keyword evidence="4" id="KW-1185">Reference proteome</keyword>
<name>A0A4Q0XIA7_9FLAO</name>
<dbReference type="RefSeq" id="WP_129016346.1">
    <property type="nucleotide sequence ID" value="NZ_SDDZ01000002.1"/>
</dbReference>
<dbReference type="Pfam" id="PF13568">
    <property type="entry name" value="OMP_b-brl_2"/>
    <property type="match status" value="1"/>
</dbReference>
<comment type="caution">
    <text evidence="3">The sequence shown here is derived from an EMBL/GenBank/DDBJ whole genome shotgun (WGS) entry which is preliminary data.</text>
</comment>
<evidence type="ECO:0000313" key="3">
    <source>
        <dbReference type="EMBL" id="RXJ51348.1"/>
    </source>
</evidence>
<evidence type="ECO:0000313" key="4">
    <source>
        <dbReference type="Proteomes" id="UP000289792"/>
    </source>
</evidence>
<protein>
    <submittedName>
        <fullName evidence="3">PorT family protein</fullName>
    </submittedName>
</protein>
<gene>
    <name evidence="3" type="ORF">ESZ48_05635</name>
</gene>
<evidence type="ECO:0000259" key="2">
    <source>
        <dbReference type="Pfam" id="PF13568"/>
    </source>
</evidence>
<feature type="domain" description="Outer membrane protein beta-barrel" evidence="2">
    <location>
        <begin position="18"/>
        <end position="154"/>
    </location>
</feature>
<feature type="signal peptide" evidence="1">
    <location>
        <begin position="1"/>
        <end position="19"/>
    </location>
</feature>
<dbReference type="OrthoDB" id="1259003at2"/>
<dbReference type="AlphaFoldDB" id="A0A4Q0XIA7"/>
<dbReference type="EMBL" id="SDDZ01000002">
    <property type="protein sequence ID" value="RXJ51348.1"/>
    <property type="molecule type" value="Genomic_DNA"/>
</dbReference>
<dbReference type="InterPro" id="IPR025665">
    <property type="entry name" value="Beta-barrel_OMP_2"/>
</dbReference>
<feature type="chain" id="PRO_5020366882" evidence="1">
    <location>
        <begin position="20"/>
        <end position="175"/>
    </location>
</feature>
<accession>A0A4Q0XIA7</accession>